<name>A0ACB8RRJ0_9AGAM</name>
<evidence type="ECO:0000313" key="2">
    <source>
        <dbReference type="Proteomes" id="UP000814033"/>
    </source>
</evidence>
<comment type="caution">
    <text evidence="1">The sequence shown here is derived from an EMBL/GenBank/DDBJ whole genome shotgun (WGS) entry which is preliminary data.</text>
</comment>
<reference evidence="1" key="1">
    <citation type="submission" date="2021-02" db="EMBL/GenBank/DDBJ databases">
        <authorList>
            <consortium name="DOE Joint Genome Institute"/>
            <person name="Ahrendt S."/>
            <person name="Looney B.P."/>
            <person name="Miyauchi S."/>
            <person name="Morin E."/>
            <person name="Drula E."/>
            <person name="Courty P.E."/>
            <person name="Chicoki N."/>
            <person name="Fauchery L."/>
            <person name="Kohler A."/>
            <person name="Kuo A."/>
            <person name="Labutti K."/>
            <person name="Pangilinan J."/>
            <person name="Lipzen A."/>
            <person name="Riley R."/>
            <person name="Andreopoulos W."/>
            <person name="He G."/>
            <person name="Johnson J."/>
            <person name="Barry K.W."/>
            <person name="Grigoriev I.V."/>
            <person name="Nagy L."/>
            <person name="Hibbett D."/>
            <person name="Henrissat B."/>
            <person name="Matheny P.B."/>
            <person name="Labbe J."/>
            <person name="Martin F."/>
        </authorList>
    </citation>
    <scope>NUCLEOTIDE SEQUENCE</scope>
    <source>
        <strain evidence="1">FP105234-sp</strain>
    </source>
</reference>
<accession>A0ACB8RRJ0</accession>
<sequence length="852" mass="92127">MARNMSTLSSRLRQQDSGHAHRDIVRVRNLLLTVPVGDGAQWPSDSAPVRQPVRVSLSIPHDLKGAAAGDDISQSLNYGSLSRTVLKSLEVEGCPRFLSLESLLGHVFKTCFDAFAAIQQMSIKLVKPRATPYADGVGILSTRSRDGSYLAHDCYFIEQLACNLIVGLNPCEREDKQVVHFDVDVARLPQSEDTFNFRGLAKAIRQNAEDSSFISLESLASLVAQTTLKHAARNSDVVTVRAAKTKALVFAEAAEVEIVRTIEDYPSRSHDLSREHTSFRTSSVSPLGLAALLDRADAATPTFHTVAIALGSNLGDRFANVEHALRLLEQPMLFITGDDTQSPSEPYITVVDTSFMYETAPMYVTEQPSFVNCACMIETNLLPVTLLRVLKGVETAVGRVPTTRNGPRAVDLDVILFNDDIIDTRPETERSTLDNLNGQLVVPHPRMPERAFVLRPLADMIPDNVHPTSKKTVKQLLSDVLAAAPPGSHPMHKVIPFPRYPHVAAPYTAPEEATIVPPTTAYWKVHLDAASPPRKTRIMATLNATPDSFSDGATHNTLDTALAYAQRSVGAGADIVDIGGYSTRPGAAYVSPEDEISRVVPVIQRIRSSPDGSTRGVLISVDTFRPEVARAAVLAGANCINDVYAFTGPDYPLTPASANYFAQMREVARELAVPVVVMHSRGDAGANKDYSAYGYSQLDAVLEGIAQELGEKVDLIVKGAGGVRRWLVVVDPGVGFSKTLESNLQVLRHASKITAETLPLSASSSVAGSRNPLRGYPQLIGASRKSFLGAILSESDPDGSYRGRNTEPKERGWATAAAVAHAVKEGVAVVRVHDVMELGDVVRVADALQSQY</sequence>
<evidence type="ECO:0000313" key="1">
    <source>
        <dbReference type="EMBL" id="KAI0046781.1"/>
    </source>
</evidence>
<organism evidence="1 2">
    <name type="scientific">Auriscalpium vulgare</name>
    <dbReference type="NCBI Taxonomy" id="40419"/>
    <lineage>
        <taxon>Eukaryota</taxon>
        <taxon>Fungi</taxon>
        <taxon>Dikarya</taxon>
        <taxon>Basidiomycota</taxon>
        <taxon>Agaricomycotina</taxon>
        <taxon>Agaricomycetes</taxon>
        <taxon>Russulales</taxon>
        <taxon>Auriscalpiaceae</taxon>
        <taxon>Auriscalpium</taxon>
    </lineage>
</organism>
<protein>
    <submittedName>
        <fullName evidence="1">Dihydropteroate synthase</fullName>
    </submittedName>
</protein>
<reference evidence="1" key="2">
    <citation type="journal article" date="2022" name="New Phytol.">
        <title>Evolutionary transition to the ectomycorrhizal habit in the genomes of a hyperdiverse lineage of mushroom-forming fungi.</title>
        <authorList>
            <person name="Looney B."/>
            <person name="Miyauchi S."/>
            <person name="Morin E."/>
            <person name="Drula E."/>
            <person name="Courty P.E."/>
            <person name="Kohler A."/>
            <person name="Kuo A."/>
            <person name="LaButti K."/>
            <person name="Pangilinan J."/>
            <person name="Lipzen A."/>
            <person name="Riley R."/>
            <person name="Andreopoulos W."/>
            <person name="He G."/>
            <person name="Johnson J."/>
            <person name="Nolan M."/>
            <person name="Tritt A."/>
            <person name="Barry K.W."/>
            <person name="Grigoriev I.V."/>
            <person name="Nagy L.G."/>
            <person name="Hibbett D."/>
            <person name="Henrissat B."/>
            <person name="Matheny P.B."/>
            <person name="Labbe J."/>
            <person name="Martin F.M."/>
        </authorList>
    </citation>
    <scope>NUCLEOTIDE SEQUENCE</scope>
    <source>
        <strain evidence="1">FP105234-sp</strain>
    </source>
</reference>
<dbReference type="EMBL" id="MU275917">
    <property type="protein sequence ID" value="KAI0046781.1"/>
    <property type="molecule type" value="Genomic_DNA"/>
</dbReference>
<proteinExistence type="predicted"/>
<gene>
    <name evidence="1" type="ORF">FA95DRAFT_1559733</name>
</gene>
<keyword evidence="2" id="KW-1185">Reference proteome</keyword>
<dbReference type="Proteomes" id="UP000814033">
    <property type="component" value="Unassembled WGS sequence"/>
</dbReference>